<dbReference type="GO" id="GO:0003677">
    <property type="term" value="F:DNA binding"/>
    <property type="evidence" value="ECO:0007669"/>
    <property type="project" value="UniProtKB-KW"/>
</dbReference>
<comment type="catalytic activity">
    <reaction evidence="1">
        <text>ATP-independent breakage of single-stranded DNA, followed by passage and rejoining.</text>
        <dbReference type="EC" id="5.6.2.1"/>
    </reaction>
</comment>
<dbReference type="EC" id="5.6.2.1" evidence="3"/>
<dbReference type="SUPFAM" id="SSF56349">
    <property type="entry name" value="DNA breaking-rejoining enzymes"/>
    <property type="match status" value="1"/>
</dbReference>
<evidence type="ECO:0000259" key="7">
    <source>
        <dbReference type="Pfam" id="PF01028"/>
    </source>
</evidence>
<evidence type="ECO:0000259" key="8">
    <source>
        <dbReference type="Pfam" id="PF21338"/>
    </source>
</evidence>
<dbReference type="GO" id="GO:0003917">
    <property type="term" value="F:DNA topoisomerase type I (single strand cut, ATP-independent) activity"/>
    <property type="evidence" value="ECO:0007669"/>
    <property type="project" value="UniProtKB-EC"/>
</dbReference>
<keyword evidence="10" id="KW-1185">Reference proteome</keyword>
<dbReference type="Proteomes" id="UP000267223">
    <property type="component" value="Unassembled WGS sequence"/>
</dbReference>
<reference evidence="9 10" key="1">
    <citation type="submission" date="2018-11" db="EMBL/GenBank/DDBJ databases">
        <title>Draft genome sequence of Ferruginibacter sp. BO-59.</title>
        <authorList>
            <person name="Im W.T."/>
        </authorList>
    </citation>
    <scope>NUCLEOTIDE SEQUENCE [LARGE SCALE GENOMIC DNA]</scope>
    <source>
        <strain evidence="9 10">BO-59</strain>
    </source>
</reference>
<protein>
    <recommendedName>
        <fullName evidence="3">DNA topoisomerase</fullName>
        <ecNumber evidence="3">5.6.2.1</ecNumber>
    </recommendedName>
</protein>
<accession>A0A3M9NHK1</accession>
<dbReference type="Gene3D" id="3.90.15.10">
    <property type="entry name" value="Topoisomerase I, Chain A, domain 3"/>
    <property type="match status" value="1"/>
</dbReference>
<dbReference type="SUPFAM" id="SSF55869">
    <property type="entry name" value="DNA topoisomerase I domain"/>
    <property type="match status" value="1"/>
</dbReference>
<sequence length="363" mass="41984">MPVVSDGLPQLSKSKLRKILKDEQKTARAAHLLYVSDQEAGIERRKRGKNFEYYFNGQLIKDDEELLRIKHLVIPPAWEKVWICKKENGHLQATGYDTKGRKQYRYHPHWNALRNHTKFYRIRDLGKVLPQIRRHLQKDLRQKNLTERKVLAVVVSLMERTNIRIGNSAYEKANGSFGLTTLKDRHVTFNGSSVTFSFVGKKGVAHKVNLKNKKLAALIKKCRDVPGKELFQYYDENGEHHSIDSGMVNNYIREISGQDFTAKDFRTWAGTVHAFLALKSIGCCETKTETKRRIVEAIDIVSQHLGNTRSVCKNYYVHPMILSLYESRKIEKYFNSIDDIEKSKTSTALSPEEKMVMKILETN</sequence>
<name>A0A3M9NHK1_9BACT</name>
<dbReference type="GO" id="GO:0006265">
    <property type="term" value="P:DNA topological change"/>
    <property type="evidence" value="ECO:0007669"/>
    <property type="project" value="InterPro"/>
</dbReference>
<comment type="similarity">
    <text evidence="2">Belongs to the type IB topoisomerase family.</text>
</comment>
<dbReference type="EMBL" id="RJJR01000005">
    <property type="protein sequence ID" value="RNI37266.1"/>
    <property type="molecule type" value="Genomic_DNA"/>
</dbReference>
<keyword evidence="4" id="KW-0799">Topoisomerase</keyword>
<dbReference type="InterPro" id="IPR035447">
    <property type="entry name" value="DNA_topo_I_N_sf"/>
</dbReference>
<dbReference type="InterPro" id="IPR049331">
    <property type="entry name" value="Top1B_N_bact"/>
</dbReference>
<keyword evidence="5" id="KW-0238">DNA-binding</keyword>
<dbReference type="InterPro" id="IPR001631">
    <property type="entry name" value="TopoI"/>
</dbReference>
<dbReference type="Gene3D" id="1.10.132.120">
    <property type="match status" value="1"/>
</dbReference>
<evidence type="ECO:0000313" key="10">
    <source>
        <dbReference type="Proteomes" id="UP000267223"/>
    </source>
</evidence>
<evidence type="ECO:0000256" key="1">
    <source>
        <dbReference type="ARBA" id="ARBA00000213"/>
    </source>
</evidence>
<feature type="domain" description="DNA topoisomerase IB N-terminal" evidence="8">
    <location>
        <begin position="53"/>
        <end position="97"/>
    </location>
</feature>
<gene>
    <name evidence="9" type="ORF">EFY79_07650</name>
</gene>
<dbReference type="Pfam" id="PF21338">
    <property type="entry name" value="Top1B_N_bact"/>
    <property type="match status" value="1"/>
</dbReference>
<evidence type="ECO:0000256" key="3">
    <source>
        <dbReference type="ARBA" id="ARBA00012891"/>
    </source>
</evidence>
<keyword evidence="6 9" id="KW-0413">Isomerase</keyword>
<dbReference type="InterPro" id="IPR011010">
    <property type="entry name" value="DNA_brk_join_enz"/>
</dbReference>
<dbReference type="Pfam" id="PF01028">
    <property type="entry name" value="Topoisom_I"/>
    <property type="match status" value="1"/>
</dbReference>
<dbReference type="InterPro" id="IPR013500">
    <property type="entry name" value="TopoI_cat_euk"/>
</dbReference>
<evidence type="ECO:0000256" key="4">
    <source>
        <dbReference type="ARBA" id="ARBA00023029"/>
    </source>
</evidence>
<dbReference type="PROSITE" id="PS52038">
    <property type="entry name" value="TOPO_IB_2"/>
    <property type="match status" value="1"/>
</dbReference>
<feature type="domain" description="DNA topoisomerase I catalytic core eukaryotic-type" evidence="7">
    <location>
        <begin position="113"/>
        <end position="341"/>
    </location>
</feature>
<evidence type="ECO:0000313" key="9">
    <source>
        <dbReference type="EMBL" id="RNI37266.1"/>
    </source>
</evidence>
<dbReference type="RefSeq" id="WP_123120107.1">
    <property type="nucleotide sequence ID" value="NZ_RJJR01000005.1"/>
</dbReference>
<dbReference type="OrthoDB" id="9778962at2"/>
<dbReference type="InterPro" id="IPR014711">
    <property type="entry name" value="TopoI_cat_a-hlx-sub_euk"/>
</dbReference>
<evidence type="ECO:0000256" key="2">
    <source>
        <dbReference type="ARBA" id="ARBA00006645"/>
    </source>
</evidence>
<dbReference type="Gene3D" id="3.30.66.10">
    <property type="entry name" value="DNA topoisomerase I domain"/>
    <property type="match status" value="1"/>
</dbReference>
<dbReference type="PRINTS" id="PR00416">
    <property type="entry name" value="EUTPISMRASEI"/>
</dbReference>
<comment type="caution">
    <text evidence="9">The sequence shown here is derived from an EMBL/GenBank/DDBJ whole genome shotgun (WGS) entry which is preliminary data.</text>
</comment>
<organism evidence="9 10">
    <name type="scientific">Hanamia caeni</name>
    <dbReference type="NCBI Taxonomy" id="2294116"/>
    <lineage>
        <taxon>Bacteria</taxon>
        <taxon>Pseudomonadati</taxon>
        <taxon>Bacteroidota</taxon>
        <taxon>Chitinophagia</taxon>
        <taxon>Chitinophagales</taxon>
        <taxon>Chitinophagaceae</taxon>
        <taxon>Hanamia</taxon>
    </lineage>
</organism>
<proteinExistence type="inferred from homology"/>
<evidence type="ECO:0000256" key="6">
    <source>
        <dbReference type="ARBA" id="ARBA00023235"/>
    </source>
</evidence>
<dbReference type="AlphaFoldDB" id="A0A3M9NHK1"/>
<evidence type="ECO:0000256" key="5">
    <source>
        <dbReference type="ARBA" id="ARBA00023125"/>
    </source>
</evidence>